<dbReference type="InterPro" id="IPR036736">
    <property type="entry name" value="ACP-like_sf"/>
</dbReference>
<evidence type="ECO:0000313" key="2">
    <source>
        <dbReference type="EMBL" id="SDZ60863.1"/>
    </source>
</evidence>
<name>A0A1H3UEJ2_9ACTN</name>
<dbReference type="EMBL" id="FNQB01000004">
    <property type="protein sequence ID" value="SDZ60863.1"/>
    <property type="molecule type" value="Genomic_DNA"/>
</dbReference>
<accession>A0A1H3UEJ2</accession>
<dbReference type="OrthoDB" id="3537906at2"/>
<gene>
    <name evidence="2" type="ORF">SAMN05421684_7128</name>
</gene>
<dbReference type="Gene3D" id="1.10.1200.10">
    <property type="entry name" value="ACP-like"/>
    <property type="match status" value="1"/>
</dbReference>
<evidence type="ECO:0000259" key="1">
    <source>
        <dbReference type="Pfam" id="PF00550"/>
    </source>
</evidence>
<protein>
    <submittedName>
        <fullName evidence="2">Acetyl-CoA carboxylase, biotin carboxylase subunit/minimal PKS acyl carrier protein</fullName>
    </submittedName>
</protein>
<dbReference type="SUPFAM" id="SSF47336">
    <property type="entry name" value="ACP-like"/>
    <property type="match status" value="1"/>
</dbReference>
<proteinExistence type="predicted"/>
<dbReference type="Pfam" id="PF00550">
    <property type="entry name" value="PP-binding"/>
    <property type="match status" value="1"/>
</dbReference>
<organism evidence="2 3">
    <name type="scientific">Asanoa ishikariensis</name>
    <dbReference type="NCBI Taxonomy" id="137265"/>
    <lineage>
        <taxon>Bacteria</taxon>
        <taxon>Bacillati</taxon>
        <taxon>Actinomycetota</taxon>
        <taxon>Actinomycetes</taxon>
        <taxon>Micromonosporales</taxon>
        <taxon>Micromonosporaceae</taxon>
        <taxon>Asanoa</taxon>
    </lineage>
</organism>
<feature type="domain" description="Carrier" evidence="1">
    <location>
        <begin position="7"/>
        <end position="61"/>
    </location>
</feature>
<reference evidence="3" key="1">
    <citation type="submission" date="2016-10" db="EMBL/GenBank/DDBJ databases">
        <authorList>
            <person name="Varghese N."/>
            <person name="Submissions S."/>
        </authorList>
    </citation>
    <scope>NUCLEOTIDE SEQUENCE [LARGE SCALE GENOMIC DNA]</scope>
    <source>
        <strain evidence="3">DSM 44718</strain>
    </source>
</reference>
<evidence type="ECO:0000313" key="3">
    <source>
        <dbReference type="Proteomes" id="UP000199632"/>
    </source>
</evidence>
<dbReference type="InterPro" id="IPR009081">
    <property type="entry name" value="PP-bd_ACP"/>
</dbReference>
<dbReference type="STRING" id="137265.SAMN05421684_7128"/>
<dbReference type="RefSeq" id="WP_090801860.1">
    <property type="nucleotide sequence ID" value="NZ_BOND01000005.1"/>
</dbReference>
<dbReference type="AlphaFoldDB" id="A0A1H3UEJ2"/>
<sequence length="85" mass="9495">MRFTIDDLMQLLVSKVGLPSDMRTQDPGKTFGDLGLDSLAFLQLQSELQELYGFELPDDRPMAFTVGEMTAAINERLSRDEEPAA</sequence>
<dbReference type="Proteomes" id="UP000199632">
    <property type="component" value="Unassembled WGS sequence"/>
</dbReference>
<keyword evidence="3" id="KW-1185">Reference proteome</keyword>